<dbReference type="Gene3D" id="3.10.490.10">
    <property type="entry name" value="Gamma-glutamyl cyclotransferase-like"/>
    <property type="match status" value="1"/>
</dbReference>
<dbReference type="SUPFAM" id="SSF110857">
    <property type="entry name" value="Gamma-glutamyl cyclotransferase-like"/>
    <property type="match status" value="1"/>
</dbReference>
<evidence type="ECO:0000256" key="1">
    <source>
        <dbReference type="ARBA" id="ARBA00008861"/>
    </source>
</evidence>
<feature type="domain" description="Gamma-glutamylcyclotransferase AIG2-like" evidence="4">
    <location>
        <begin position="214"/>
        <end position="304"/>
    </location>
</feature>
<dbReference type="RefSeq" id="XP_016248668.1">
    <property type="nucleotide sequence ID" value="XM_016395249.1"/>
</dbReference>
<dbReference type="HOGENOM" id="CLU_075111_1_0_1"/>
<evidence type="ECO:0000259" key="4">
    <source>
        <dbReference type="Pfam" id="PF06094"/>
    </source>
</evidence>
<dbReference type="PANTHER" id="PTHR31544:SF4">
    <property type="entry name" value="GAMMA-GLUTAMYLCYCLOTRANSFERASE-RELATED"/>
    <property type="match status" value="1"/>
</dbReference>
<evidence type="ECO:0000256" key="2">
    <source>
        <dbReference type="ARBA" id="ARBA00022679"/>
    </source>
</evidence>
<dbReference type="VEuPathDB" id="FungiDB:PV07_08118"/>
<keyword evidence="6" id="KW-1185">Reference proteome</keyword>
<dbReference type="InterPro" id="IPR036568">
    <property type="entry name" value="GGCT-like_sf"/>
</dbReference>
<dbReference type="GeneID" id="27347312"/>
<gene>
    <name evidence="5" type="ORF">PV07_08118</name>
</gene>
<sequence>MDLLAELESMALNVSVVQEDTISERDIARWQRIFGYAKPEAVRRIEEYRSNYSKTRITDELWDTVKSRKEAEGYDREAYEYSLKNQQQARGLTAAPCVSGTFIMQLTWPLDSPEKVKDVAGLKEAPSMATGAGDHGQVDFCQIDGVTRVKLLDWVAEHHGGFQLTIVRLIKAKKSLCSQSIAPTLALDATMPQNRLDDDKDIPRPLQDEYPVWYFFYGTLGNPEVLKHHLNLDTEPSLVPAHIEGGEVGLWSGKYKALVDSPGSANMKVVGSAFLVRSRDEEDALRFYETDKYEVVRCRILTEQGIFRGLTFRFDGVPKDLG</sequence>
<dbReference type="Proteomes" id="UP000054466">
    <property type="component" value="Unassembled WGS sequence"/>
</dbReference>
<dbReference type="AlphaFoldDB" id="A0A0D2ATE9"/>
<evidence type="ECO:0000313" key="5">
    <source>
        <dbReference type="EMBL" id="KIW28452.1"/>
    </source>
</evidence>
<dbReference type="OrthoDB" id="3262926at2759"/>
<reference evidence="5 6" key="1">
    <citation type="submission" date="2015-01" db="EMBL/GenBank/DDBJ databases">
        <title>The Genome Sequence of Cladophialophora immunda CBS83496.</title>
        <authorList>
            <consortium name="The Broad Institute Genomics Platform"/>
            <person name="Cuomo C."/>
            <person name="de Hoog S."/>
            <person name="Gorbushina A."/>
            <person name="Stielow B."/>
            <person name="Teixiera M."/>
            <person name="Abouelleil A."/>
            <person name="Chapman S.B."/>
            <person name="Priest M."/>
            <person name="Young S.K."/>
            <person name="Wortman J."/>
            <person name="Nusbaum C."/>
            <person name="Birren B."/>
        </authorList>
    </citation>
    <scope>NUCLEOTIDE SEQUENCE [LARGE SCALE GENOMIC DNA]</scope>
    <source>
        <strain evidence="5 6">CBS 83496</strain>
    </source>
</reference>
<comment type="similarity">
    <text evidence="1">Belongs to the gamma-glutamylcyclotransferase family.</text>
</comment>
<protein>
    <recommendedName>
        <fullName evidence="3">Putative gamma-glutamylcyclotransferase</fullName>
    </recommendedName>
</protein>
<organism evidence="5 6">
    <name type="scientific">Cladophialophora immunda</name>
    <dbReference type="NCBI Taxonomy" id="569365"/>
    <lineage>
        <taxon>Eukaryota</taxon>
        <taxon>Fungi</taxon>
        <taxon>Dikarya</taxon>
        <taxon>Ascomycota</taxon>
        <taxon>Pezizomycotina</taxon>
        <taxon>Eurotiomycetes</taxon>
        <taxon>Chaetothyriomycetidae</taxon>
        <taxon>Chaetothyriales</taxon>
        <taxon>Herpotrichiellaceae</taxon>
        <taxon>Cladophialophora</taxon>
    </lineage>
</organism>
<accession>A0A0D2ATE9</accession>
<dbReference type="Pfam" id="PF06094">
    <property type="entry name" value="GGACT"/>
    <property type="match status" value="1"/>
</dbReference>
<dbReference type="CDD" id="cd06661">
    <property type="entry name" value="GGCT_like"/>
    <property type="match status" value="1"/>
</dbReference>
<dbReference type="InterPro" id="IPR009288">
    <property type="entry name" value="AIG2-like_dom"/>
</dbReference>
<dbReference type="PANTHER" id="PTHR31544">
    <property type="entry name" value="AIG2-LIKE PROTEIN D"/>
    <property type="match status" value="1"/>
</dbReference>
<evidence type="ECO:0000256" key="3">
    <source>
        <dbReference type="ARBA" id="ARBA00030602"/>
    </source>
</evidence>
<dbReference type="GO" id="GO:0016740">
    <property type="term" value="F:transferase activity"/>
    <property type="evidence" value="ECO:0007669"/>
    <property type="project" value="UniProtKB-KW"/>
</dbReference>
<proteinExistence type="inferred from homology"/>
<keyword evidence="2" id="KW-0808">Transferase</keyword>
<dbReference type="InterPro" id="IPR013024">
    <property type="entry name" value="GGCT-like"/>
</dbReference>
<dbReference type="InterPro" id="IPR045038">
    <property type="entry name" value="AIG2-like"/>
</dbReference>
<name>A0A0D2ATE9_9EURO</name>
<dbReference type="EMBL" id="KN847043">
    <property type="protein sequence ID" value="KIW28452.1"/>
    <property type="molecule type" value="Genomic_DNA"/>
</dbReference>
<evidence type="ECO:0000313" key="6">
    <source>
        <dbReference type="Proteomes" id="UP000054466"/>
    </source>
</evidence>